<dbReference type="AlphaFoldDB" id="A0A976IDV1"/>
<dbReference type="OrthoDB" id="115728at2759"/>
<sequence length="97" mass="10755">MPLALHLGFAPHKWLRLLLKLRVSNSQELYLVSSSIGAMLGAYVGAFPIPLDWDRPWQQWPLTCIYGTIIGHTAGILVQIFISTSSMSFAAKLAKND</sequence>
<keyword evidence="3" id="KW-0337">GPI-anchor biosynthesis</keyword>
<keyword evidence="5" id="KW-0256">Endoplasmic reticulum</keyword>
<comment type="subcellular location">
    <subcellularLocation>
        <location evidence="1">Endoplasmic reticulum membrane</location>
        <topology evidence="1">Multi-pass membrane protein</topology>
    </subcellularLocation>
</comment>
<evidence type="ECO:0000256" key="4">
    <source>
        <dbReference type="ARBA" id="ARBA00022692"/>
    </source>
</evidence>
<evidence type="ECO:0000256" key="3">
    <source>
        <dbReference type="ARBA" id="ARBA00022502"/>
    </source>
</evidence>
<dbReference type="GO" id="GO:0006506">
    <property type="term" value="P:GPI anchor biosynthetic process"/>
    <property type="evidence" value="ECO:0007669"/>
    <property type="project" value="UniProtKB-KW"/>
</dbReference>
<gene>
    <name evidence="9" type="ORF">CCR75_004516</name>
</gene>
<reference evidence="9 10" key="1">
    <citation type="journal article" date="2021" name="Genome Biol.">
        <title>AFLAP: assembly-free linkage analysis pipeline using k-mers from genome sequencing data.</title>
        <authorList>
            <person name="Fletcher K."/>
            <person name="Zhang L."/>
            <person name="Gil J."/>
            <person name="Han R."/>
            <person name="Cavanaugh K."/>
            <person name="Michelmore R."/>
        </authorList>
    </citation>
    <scope>NUCLEOTIDE SEQUENCE [LARGE SCALE GENOMIC DNA]</scope>
    <source>
        <strain evidence="9 10">SF5</strain>
    </source>
</reference>
<dbReference type="KEGG" id="blac:94348273"/>
<feature type="transmembrane region" description="Helical" evidence="8">
    <location>
        <begin position="69"/>
        <end position="91"/>
    </location>
</feature>
<evidence type="ECO:0000256" key="7">
    <source>
        <dbReference type="ARBA" id="ARBA00023136"/>
    </source>
</evidence>
<evidence type="ECO:0000256" key="5">
    <source>
        <dbReference type="ARBA" id="ARBA00022824"/>
    </source>
</evidence>
<keyword evidence="6 8" id="KW-1133">Transmembrane helix</keyword>
<dbReference type="GO" id="GO:0005789">
    <property type="term" value="C:endoplasmic reticulum membrane"/>
    <property type="evidence" value="ECO:0007669"/>
    <property type="project" value="UniProtKB-SubCell"/>
</dbReference>
<keyword evidence="10" id="KW-1185">Reference proteome</keyword>
<evidence type="ECO:0000256" key="2">
    <source>
        <dbReference type="ARBA" id="ARBA00004687"/>
    </source>
</evidence>
<proteinExistence type="predicted"/>
<name>A0A976IDV1_BRELC</name>
<protein>
    <recommendedName>
        <fullName evidence="11">GPI biosynthesis protein Pig-F</fullName>
    </recommendedName>
</protein>
<accession>A0A976IDV1</accession>
<evidence type="ECO:0008006" key="11">
    <source>
        <dbReference type="Google" id="ProtNLM"/>
    </source>
</evidence>
<evidence type="ECO:0000256" key="8">
    <source>
        <dbReference type="SAM" id="Phobius"/>
    </source>
</evidence>
<dbReference type="Proteomes" id="UP000294530">
    <property type="component" value="Unassembled WGS sequence"/>
</dbReference>
<dbReference type="GeneID" id="94348273"/>
<evidence type="ECO:0000313" key="10">
    <source>
        <dbReference type="Proteomes" id="UP000294530"/>
    </source>
</evidence>
<organism evidence="9 10">
    <name type="scientific">Bremia lactucae</name>
    <name type="common">Lettuce downy mildew</name>
    <dbReference type="NCBI Taxonomy" id="4779"/>
    <lineage>
        <taxon>Eukaryota</taxon>
        <taxon>Sar</taxon>
        <taxon>Stramenopiles</taxon>
        <taxon>Oomycota</taxon>
        <taxon>Peronosporomycetes</taxon>
        <taxon>Peronosporales</taxon>
        <taxon>Peronosporaceae</taxon>
        <taxon>Bremia</taxon>
    </lineage>
</organism>
<evidence type="ECO:0000256" key="1">
    <source>
        <dbReference type="ARBA" id="ARBA00004477"/>
    </source>
</evidence>
<keyword evidence="4 8" id="KW-0812">Transmembrane</keyword>
<dbReference type="InterPro" id="IPR009580">
    <property type="entry name" value="GPI_biosynthesis_protein_Pig-F"/>
</dbReference>
<keyword evidence="7 8" id="KW-0472">Membrane</keyword>
<evidence type="ECO:0000313" key="9">
    <source>
        <dbReference type="EMBL" id="TDH68267.1"/>
    </source>
</evidence>
<dbReference type="RefSeq" id="XP_067817766.1">
    <property type="nucleotide sequence ID" value="XM_067962602.1"/>
</dbReference>
<evidence type="ECO:0000256" key="6">
    <source>
        <dbReference type="ARBA" id="ARBA00022989"/>
    </source>
</evidence>
<dbReference type="Pfam" id="PF06699">
    <property type="entry name" value="PIG-F"/>
    <property type="match status" value="1"/>
</dbReference>
<comment type="caution">
    <text evidence="9">The sequence shown here is derived from an EMBL/GenBank/DDBJ whole genome shotgun (WGS) entry which is preliminary data.</text>
</comment>
<comment type="pathway">
    <text evidence="2">Glycolipid biosynthesis; glycosylphosphatidylinositol-anchor biosynthesis.</text>
</comment>
<feature type="transmembrane region" description="Helical" evidence="8">
    <location>
        <begin position="29"/>
        <end position="49"/>
    </location>
</feature>
<dbReference type="EMBL" id="SHOA02000003">
    <property type="protein sequence ID" value="TDH68267.1"/>
    <property type="molecule type" value="Genomic_DNA"/>
</dbReference>